<organism evidence="1 2">
    <name type="scientific">Aristaeella hokkaidonensis</name>
    <dbReference type="NCBI Taxonomy" id="3046382"/>
    <lineage>
        <taxon>Bacteria</taxon>
        <taxon>Bacillati</taxon>
        <taxon>Bacillota</taxon>
        <taxon>Clostridia</taxon>
        <taxon>Eubacteriales</taxon>
        <taxon>Aristaeellaceae</taxon>
        <taxon>Aristaeella</taxon>
    </lineage>
</organism>
<sequence length="444" mass="50455">MKIIIRKTFLVIIAVFCLFSGSNGIGESFPSHFLLTGEFDSPVTFSLYAPEYVQLAQFGKERLDSLNRLLRHFSVTVRSDHRGSETVLCIDQEPLLSIQETQTATNGQNQNLNKEKNTDKNELTSFLDNQYFRLNRLMDDLYPVFCKAAELFPEITGKSSVALNFSGFGKAVSRMTIQFPSEYVSEHFPEELTDLCDRQSTRTDLQKLVFQGSQKIVLLFDQNGNVLRINYDGTVGVSDAEMRKISLVWKCLRSGDHIKDSLTIKTPAVKGYDKDNITYERELDISDPSNRKLKWDYQLDQKKEKERTKIRYTGDLLSGDMNSSGKIQYNVKGNSVPEHSIIITETVSEEKESENAGTLEITNKTGKIVTSSVLSGFSIGESIQSETQKKEQTGSQIIMTQDNEGITEETIRILTQKMMTLPDEDTEFLRKDIPDEIWKLLTNY</sequence>
<protein>
    <submittedName>
        <fullName evidence="1">Uncharacterized protein</fullName>
    </submittedName>
</protein>
<reference evidence="1" key="1">
    <citation type="submission" date="2021-01" db="EMBL/GenBank/DDBJ databases">
        <title>Complete genome sequence of Clostridiales bacterium R-7.</title>
        <authorList>
            <person name="Mahoney-Kurpe S.C."/>
            <person name="Palevich N."/>
            <person name="Koike S."/>
            <person name="Moon C.D."/>
            <person name="Attwood G.T."/>
        </authorList>
    </citation>
    <scope>NUCLEOTIDE SEQUENCE</scope>
    <source>
        <strain evidence="1">R-7</strain>
    </source>
</reference>
<dbReference type="EMBL" id="CP068393">
    <property type="protein sequence ID" value="QUC67949.1"/>
    <property type="molecule type" value="Genomic_DNA"/>
</dbReference>
<name>A0AC61N2L1_9FIRM</name>
<evidence type="ECO:0000313" key="2">
    <source>
        <dbReference type="Proteomes" id="UP000682782"/>
    </source>
</evidence>
<accession>A0AC61N2L1</accession>
<proteinExistence type="predicted"/>
<evidence type="ECO:0000313" key="1">
    <source>
        <dbReference type="EMBL" id="QUC67949.1"/>
    </source>
</evidence>
<dbReference type="Proteomes" id="UP000682782">
    <property type="component" value="Chromosome"/>
</dbReference>
<keyword evidence="2" id="KW-1185">Reference proteome</keyword>
<gene>
    <name evidence="1" type="ORF">JYE49_04405</name>
</gene>